<evidence type="ECO:0000259" key="11">
    <source>
        <dbReference type="Pfam" id="PF00712"/>
    </source>
</evidence>
<evidence type="ECO:0000256" key="7">
    <source>
        <dbReference type="ARBA" id="ARBA00022705"/>
    </source>
</evidence>
<evidence type="ECO:0000256" key="6">
    <source>
        <dbReference type="ARBA" id="ARBA00022695"/>
    </source>
</evidence>
<dbReference type="GO" id="GO:0009360">
    <property type="term" value="C:DNA polymerase III complex"/>
    <property type="evidence" value="ECO:0007669"/>
    <property type="project" value="InterPro"/>
</dbReference>
<dbReference type="InterPro" id="IPR022637">
    <property type="entry name" value="DNA_polIII_beta_cen"/>
</dbReference>
<keyword evidence="15" id="KW-1185">Reference proteome</keyword>
<dbReference type="Pfam" id="PF02768">
    <property type="entry name" value="DNA_pol3_beta_3"/>
    <property type="match status" value="1"/>
</dbReference>
<dbReference type="InterPro" id="IPR046938">
    <property type="entry name" value="DNA_clamp_sf"/>
</dbReference>
<dbReference type="GO" id="GO:0005737">
    <property type="term" value="C:cytoplasm"/>
    <property type="evidence" value="ECO:0007669"/>
    <property type="project" value="UniProtKB-SubCell"/>
</dbReference>
<keyword evidence="7 10" id="KW-0235">DNA replication</keyword>
<dbReference type="PANTHER" id="PTHR30478">
    <property type="entry name" value="DNA POLYMERASE III SUBUNIT BETA"/>
    <property type="match status" value="1"/>
</dbReference>
<evidence type="ECO:0000259" key="12">
    <source>
        <dbReference type="Pfam" id="PF02767"/>
    </source>
</evidence>
<dbReference type="GO" id="GO:0008408">
    <property type="term" value="F:3'-5' exonuclease activity"/>
    <property type="evidence" value="ECO:0007669"/>
    <property type="project" value="InterPro"/>
</dbReference>
<dbReference type="InterPro" id="IPR001001">
    <property type="entry name" value="DNA_polIII_beta"/>
</dbReference>
<name>A0A7V8NM31_9BACT</name>
<dbReference type="Proteomes" id="UP000567293">
    <property type="component" value="Unassembled WGS sequence"/>
</dbReference>
<evidence type="ECO:0000256" key="3">
    <source>
        <dbReference type="ARBA" id="ARBA00021035"/>
    </source>
</evidence>
<evidence type="ECO:0000259" key="13">
    <source>
        <dbReference type="Pfam" id="PF02768"/>
    </source>
</evidence>
<dbReference type="EMBL" id="JACDQQ010000253">
    <property type="protein sequence ID" value="MBA0083840.1"/>
    <property type="molecule type" value="Genomic_DNA"/>
</dbReference>
<dbReference type="SMART" id="SM00480">
    <property type="entry name" value="POL3Bc"/>
    <property type="match status" value="1"/>
</dbReference>
<evidence type="ECO:0000256" key="2">
    <source>
        <dbReference type="ARBA" id="ARBA00010752"/>
    </source>
</evidence>
<gene>
    <name evidence="14" type="ORF">HRJ53_02490</name>
</gene>
<feature type="domain" description="DNA polymerase III beta sliding clamp C-terminal" evidence="13">
    <location>
        <begin position="249"/>
        <end position="369"/>
    </location>
</feature>
<comment type="subunit">
    <text evidence="10">Forms a ring-shaped head-to-tail homodimer around DNA.</text>
</comment>
<keyword evidence="9" id="KW-0238">DNA-binding</keyword>
<comment type="function">
    <text evidence="10">Confers DNA tethering and processivity to DNA polymerases and other proteins. Acts as a clamp, forming a ring around DNA (a reaction catalyzed by the clamp-loading complex) which diffuses in an ATP-independent manner freely and bidirectionally along dsDNA. Initially characterized for its ability to contact the catalytic subunit of DNA polymerase III (Pol III), a complex, multichain enzyme responsible for most of the replicative synthesis in bacteria; Pol III exhibits 3'-5' exonuclease proofreading activity. The beta chain is required for initiation of replication as well as for processivity of DNA replication.</text>
</comment>
<organism evidence="14 15">
    <name type="scientific">Candidatus Acidiferrum panamense</name>
    <dbReference type="NCBI Taxonomy" id="2741543"/>
    <lineage>
        <taxon>Bacteria</taxon>
        <taxon>Pseudomonadati</taxon>
        <taxon>Acidobacteriota</taxon>
        <taxon>Terriglobia</taxon>
        <taxon>Candidatus Acidiferrales</taxon>
        <taxon>Candidatus Acidiferrum</taxon>
    </lineage>
</organism>
<dbReference type="Pfam" id="PF02767">
    <property type="entry name" value="DNA_pol3_beta_2"/>
    <property type="match status" value="1"/>
</dbReference>
<evidence type="ECO:0000256" key="5">
    <source>
        <dbReference type="ARBA" id="ARBA00022679"/>
    </source>
</evidence>
<evidence type="ECO:0000313" key="15">
    <source>
        <dbReference type="Proteomes" id="UP000567293"/>
    </source>
</evidence>
<evidence type="ECO:0000256" key="9">
    <source>
        <dbReference type="ARBA" id="ARBA00023125"/>
    </source>
</evidence>
<comment type="caution">
    <text evidence="14">The sequence shown here is derived from an EMBL/GenBank/DDBJ whole genome shotgun (WGS) entry which is preliminary data.</text>
</comment>
<accession>A0A7V8NM31</accession>
<dbReference type="GO" id="GO:0003677">
    <property type="term" value="F:DNA binding"/>
    <property type="evidence" value="ECO:0007669"/>
    <property type="project" value="UniProtKB-UniRule"/>
</dbReference>
<dbReference type="NCBIfam" id="TIGR00663">
    <property type="entry name" value="dnan"/>
    <property type="match status" value="1"/>
</dbReference>
<feature type="domain" description="DNA polymerase III beta sliding clamp central" evidence="12">
    <location>
        <begin position="128"/>
        <end position="245"/>
    </location>
</feature>
<evidence type="ECO:0000256" key="1">
    <source>
        <dbReference type="ARBA" id="ARBA00004496"/>
    </source>
</evidence>
<dbReference type="Pfam" id="PF00712">
    <property type="entry name" value="DNA_pol3_beta"/>
    <property type="match status" value="1"/>
</dbReference>
<evidence type="ECO:0000256" key="10">
    <source>
        <dbReference type="PIRNR" id="PIRNR000804"/>
    </source>
</evidence>
<keyword evidence="6 10" id="KW-0548">Nucleotidyltransferase</keyword>
<dbReference type="SUPFAM" id="SSF55979">
    <property type="entry name" value="DNA clamp"/>
    <property type="match status" value="3"/>
</dbReference>
<dbReference type="PIRSF" id="PIRSF000804">
    <property type="entry name" value="DNA_pol_III_b"/>
    <property type="match status" value="1"/>
</dbReference>
<dbReference type="CDD" id="cd00140">
    <property type="entry name" value="beta_clamp"/>
    <property type="match status" value="1"/>
</dbReference>
<comment type="subcellular location">
    <subcellularLocation>
        <location evidence="1 10">Cytoplasm</location>
    </subcellularLocation>
</comment>
<proteinExistence type="inferred from homology"/>
<keyword evidence="5 10" id="KW-0808">Transferase</keyword>
<dbReference type="Gene3D" id="3.70.10.10">
    <property type="match status" value="1"/>
</dbReference>
<evidence type="ECO:0000256" key="4">
    <source>
        <dbReference type="ARBA" id="ARBA00022490"/>
    </source>
</evidence>
<dbReference type="GO" id="GO:0006271">
    <property type="term" value="P:DNA strand elongation involved in DNA replication"/>
    <property type="evidence" value="ECO:0007669"/>
    <property type="project" value="TreeGrafter"/>
</dbReference>
<dbReference type="PANTHER" id="PTHR30478:SF0">
    <property type="entry name" value="BETA SLIDING CLAMP"/>
    <property type="match status" value="1"/>
</dbReference>
<evidence type="ECO:0000256" key="8">
    <source>
        <dbReference type="ARBA" id="ARBA00022932"/>
    </source>
</evidence>
<feature type="domain" description="DNA polymerase III beta sliding clamp N-terminal" evidence="11">
    <location>
        <begin position="1"/>
        <end position="119"/>
    </location>
</feature>
<reference evidence="14" key="1">
    <citation type="submission" date="2020-06" db="EMBL/GenBank/DDBJ databases">
        <title>Legume-microbial interactions unlock mineral nutrients during tropical forest succession.</title>
        <authorList>
            <person name="Epihov D.Z."/>
        </authorList>
    </citation>
    <scope>NUCLEOTIDE SEQUENCE [LARGE SCALE GENOMIC DNA]</scope>
    <source>
        <strain evidence="14">Pan2503</strain>
    </source>
</reference>
<keyword evidence="8 10" id="KW-0239">DNA-directed DNA polymerase</keyword>
<dbReference type="InterPro" id="IPR022634">
    <property type="entry name" value="DNA_polIII_beta_N"/>
</dbReference>
<dbReference type="Gene3D" id="3.10.150.10">
    <property type="entry name" value="DNA Polymerase III, subunit A, domain 2"/>
    <property type="match status" value="1"/>
</dbReference>
<comment type="similarity">
    <text evidence="2 10">Belongs to the beta sliding clamp family.</text>
</comment>
<sequence length="370" mass="41026">MEFSVTKSALLTELSMTQGVVERKTTIPILSNLLVEARDSQLTITATDLELSIRTSCEAKVKKEGAGTIPAKKLLELVRLLPQGEIKVKLLENHWVEITSDRKKYKLVGMAKENFPALPTMPHTLVKIPAAILQGLISKTKFAISMEESRYTLNGGLLILRPDTLAMVATDGHRLALAETDHKLTGLNGELKVLVPKKAMDEVEKLSAAADSDAQFDFAKDESHLFFQVHHRLLISRILTGQFPNYEAVLPRDNNKHVVIERGELTDAVRRVSQLADQRSHAVKFSISGEGLEISASSPEYGEAKENIEKDYKGDPIAIGFNSSYMLDFLGAAADGPVSIELKDEQSAGQLRPLADESYRYRYIIMPMRI</sequence>
<keyword evidence="4 10" id="KW-0963">Cytoplasm</keyword>
<evidence type="ECO:0000313" key="14">
    <source>
        <dbReference type="EMBL" id="MBA0083840.1"/>
    </source>
</evidence>
<dbReference type="InterPro" id="IPR022635">
    <property type="entry name" value="DNA_polIII_beta_C"/>
</dbReference>
<dbReference type="GO" id="GO:0003887">
    <property type="term" value="F:DNA-directed DNA polymerase activity"/>
    <property type="evidence" value="ECO:0007669"/>
    <property type="project" value="UniProtKB-UniRule"/>
</dbReference>
<dbReference type="AlphaFoldDB" id="A0A7V8NM31"/>
<protein>
    <recommendedName>
        <fullName evidence="3 10">Beta sliding clamp</fullName>
    </recommendedName>
</protein>